<evidence type="ECO:0000313" key="9">
    <source>
        <dbReference type="EMBL" id="NMM48493.1"/>
    </source>
</evidence>
<feature type="transmembrane region" description="Helical" evidence="7">
    <location>
        <begin position="315"/>
        <end position="333"/>
    </location>
</feature>
<dbReference type="EMBL" id="JABBNU010000005">
    <property type="protein sequence ID" value="NMM48493.1"/>
    <property type="molecule type" value="Genomic_DNA"/>
</dbReference>
<evidence type="ECO:0000256" key="1">
    <source>
        <dbReference type="ARBA" id="ARBA00004651"/>
    </source>
</evidence>
<dbReference type="Gene3D" id="1.20.1720.10">
    <property type="entry name" value="Multidrug resistance protein D"/>
    <property type="match status" value="1"/>
</dbReference>
<feature type="transmembrane region" description="Helical" evidence="7">
    <location>
        <begin position="107"/>
        <end position="129"/>
    </location>
</feature>
<organism evidence="9 10">
    <name type="scientific">Marinigracilibium pacificum</name>
    <dbReference type="NCBI Taxonomy" id="2729599"/>
    <lineage>
        <taxon>Bacteria</taxon>
        <taxon>Pseudomonadati</taxon>
        <taxon>Bacteroidota</taxon>
        <taxon>Cytophagia</taxon>
        <taxon>Cytophagales</taxon>
        <taxon>Flammeovirgaceae</taxon>
        <taxon>Marinigracilibium</taxon>
    </lineage>
</organism>
<keyword evidence="6 7" id="KW-0472">Membrane</keyword>
<dbReference type="SUPFAM" id="SSF103473">
    <property type="entry name" value="MFS general substrate transporter"/>
    <property type="match status" value="1"/>
</dbReference>
<dbReference type="RefSeq" id="WP_169680468.1">
    <property type="nucleotide sequence ID" value="NZ_JABBNU010000005.1"/>
</dbReference>
<evidence type="ECO:0000256" key="3">
    <source>
        <dbReference type="ARBA" id="ARBA00022475"/>
    </source>
</evidence>
<feature type="transmembrane region" description="Helical" evidence="7">
    <location>
        <begin position="179"/>
        <end position="199"/>
    </location>
</feature>
<proteinExistence type="predicted"/>
<evidence type="ECO:0000313" key="10">
    <source>
        <dbReference type="Proteomes" id="UP000559010"/>
    </source>
</evidence>
<dbReference type="GO" id="GO:0005886">
    <property type="term" value="C:plasma membrane"/>
    <property type="evidence" value="ECO:0007669"/>
    <property type="project" value="UniProtKB-SubCell"/>
</dbReference>
<dbReference type="InterPro" id="IPR036259">
    <property type="entry name" value="MFS_trans_sf"/>
</dbReference>
<feature type="transmembrane region" description="Helical" evidence="7">
    <location>
        <begin position="243"/>
        <end position="260"/>
    </location>
</feature>
<dbReference type="CDD" id="cd17502">
    <property type="entry name" value="MFS_Azr1_MDR_like"/>
    <property type="match status" value="1"/>
</dbReference>
<feature type="transmembrane region" description="Helical" evidence="7">
    <location>
        <begin position="345"/>
        <end position="364"/>
    </location>
</feature>
<reference evidence="9 10" key="1">
    <citation type="submission" date="2020-04" db="EMBL/GenBank/DDBJ databases">
        <title>Flammeovirgaceae bacterium KN852 isolated from deep sea.</title>
        <authorList>
            <person name="Zhang D.-C."/>
        </authorList>
    </citation>
    <scope>NUCLEOTIDE SEQUENCE [LARGE SCALE GENOMIC DNA]</scope>
    <source>
        <strain evidence="9 10">KN852</strain>
    </source>
</reference>
<keyword evidence="5 7" id="KW-1133">Transmembrane helix</keyword>
<accession>A0A848IVI9</accession>
<feature type="transmembrane region" description="Helical" evidence="7">
    <location>
        <begin position="370"/>
        <end position="395"/>
    </location>
</feature>
<dbReference type="InterPro" id="IPR004638">
    <property type="entry name" value="EmrB-like"/>
</dbReference>
<dbReference type="Proteomes" id="UP000559010">
    <property type="component" value="Unassembled WGS sequence"/>
</dbReference>
<feature type="transmembrane region" description="Helical" evidence="7">
    <location>
        <begin position="416"/>
        <end position="439"/>
    </location>
</feature>
<evidence type="ECO:0000256" key="4">
    <source>
        <dbReference type="ARBA" id="ARBA00022692"/>
    </source>
</evidence>
<feature type="domain" description="Major facilitator superfamily (MFS) profile" evidence="8">
    <location>
        <begin position="8"/>
        <end position="523"/>
    </location>
</feature>
<dbReference type="InterPro" id="IPR011701">
    <property type="entry name" value="MFS"/>
</dbReference>
<dbReference type="PROSITE" id="PS50850">
    <property type="entry name" value="MFS"/>
    <property type="match status" value="1"/>
</dbReference>
<keyword evidence="4 7" id="KW-0812">Transmembrane</keyword>
<gene>
    <name evidence="9" type="ORF">HH304_08785</name>
</gene>
<evidence type="ECO:0000256" key="6">
    <source>
        <dbReference type="ARBA" id="ARBA00023136"/>
    </source>
</evidence>
<comment type="caution">
    <text evidence="9">The sequence shown here is derived from an EMBL/GenBank/DDBJ whole genome shotgun (WGS) entry which is preliminary data.</text>
</comment>
<feature type="transmembrane region" description="Helical" evidence="7">
    <location>
        <begin position="211"/>
        <end position="231"/>
    </location>
</feature>
<feature type="transmembrane region" description="Helical" evidence="7">
    <location>
        <begin position="281"/>
        <end position="303"/>
    </location>
</feature>
<evidence type="ECO:0000256" key="2">
    <source>
        <dbReference type="ARBA" id="ARBA00022448"/>
    </source>
</evidence>
<dbReference type="Gene3D" id="1.20.1250.20">
    <property type="entry name" value="MFS general substrate transporter like domains"/>
    <property type="match status" value="1"/>
</dbReference>
<evidence type="ECO:0000256" key="7">
    <source>
        <dbReference type="SAM" id="Phobius"/>
    </source>
</evidence>
<feature type="transmembrane region" description="Helical" evidence="7">
    <location>
        <begin position="500"/>
        <end position="518"/>
    </location>
</feature>
<dbReference type="AlphaFoldDB" id="A0A848IVI9"/>
<evidence type="ECO:0000256" key="5">
    <source>
        <dbReference type="ARBA" id="ARBA00022989"/>
    </source>
</evidence>
<feature type="transmembrane region" description="Helical" evidence="7">
    <location>
        <begin position="43"/>
        <end position="61"/>
    </location>
</feature>
<feature type="transmembrane region" description="Helical" evidence="7">
    <location>
        <begin position="141"/>
        <end position="159"/>
    </location>
</feature>
<evidence type="ECO:0000259" key="8">
    <source>
        <dbReference type="PROSITE" id="PS50850"/>
    </source>
</evidence>
<comment type="subcellular location">
    <subcellularLocation>
        <location evidence="1">Cell membrane</location>
        <topology evidence="1">Multi-pass membrane protein</topology>
    </subcellularLocation>
</comment>
<protein>
    <submittedName>
        <fullName evidence="9">DHA2 family efflux MFS transporter permease subunit</fullName>
    </submittedName>
</protein>
<keyword evidence="2" id="KW-0813">Transport</keyword>
<dbReference type="FunFam" id="1.20.1720.10:FF:000004">
    <property type="entry name" value="EmrB/QacA family drug resistance transporter"/>
    <property type="match status" value="1"/>
</dbReference>
<keyword evidence="3" id="KW-1003">Cell membrane</keyword>
<feature type="transmembrane region" description="Helical" evidence="7">
    <location>
        <begin position="73"/>
        <end position="95"/>
    </location>
</feature>
<dbReference type="Pfam" id="PF07690">
    <property type="entry name" value="MFS_1"/>
    <property type="match status" value="1"/>
</dbReference>
<name>A0A848IVI9_9BACT</name>
<dbReference type="GO" id="GO:0022857">
    <property type="term" value="F:transmembrane transporter activity"/>
    <property type="evidence" value="ECO:0007669"/>
    <property type="project" value="InterPro"/>
</dbReference>
<keyword evidence="10" id="KW-1185">Reference proteome</keyword>
<dbReference type="PANTHER" id="PTHR23501:SF197">
    <property type="entry name" value="COMD"/>
    <property type="match status" value="1"/>
</dbReference>
<sequence>MTKEKALTLAAVLTALFLGALDQTIVATALPSIAKDLQGLDRYSLVATAYLTASTVFVPVYGKLADMHSKKTIEFAAITIFLLGSILCGTSGIWGDLPIIGDGMNQLIVFRAIQGLGGAGLFSMAFIVIADLFPPAERGKYQGFIGAAFGIASLLGPFFGGLLTDYAGGIIPGVEGWRWVFYVNIPFAAIAITFIIMYMPKLAPDENNSKLFDFRGATYLIIGTTALLLALETNKQKQGFTEIIIFFVIALVGGMLFYLRSRKSLNPIINLNLFKNNVFRITVVAVIFLGMSFFSLTLFIPLYLTNVLGVSATKAGVSLIPLSLGLVTGSTLAGRLSNRFRHVRVIILTGIGILIIAFAFLTTLNTQTPYFKVVILMVFAGLGMGPTLPMFPLAVQNSVNRNELGQATGATQFFRQIGGVTGAAIMGMILAVTISGVYLNDNIKNLQNTPLEIQVNEGTNLQELRDTLESKVKETENGPPEYEQALQSISSGFSNSVSRIFIFSVIVSVLAGVATIFLPDNELRNTD</sequence>
<dbReference type="NCBIfam" id="TIGR00711">
    <property type="entry name" value="efflux_EmrB"/>
    <property type="match status" value="1"/>
</dbReference>
<dbReference type="InterPro" id="IPR020846">
    <property type="entry name" value="MFS_dom"/>
</dbReference>
<dbReference type="PANTHER" id="PTHR23501">
    <property type="entry name" value="MAJOR FACILITATOR SUPERFAMILY"/>
    <property type="match status" value="1"/>
</dbReference>